<dbReference type="RefSeq" id="WP_022005540.1">
    <property type="nucleotide sequence ID" value="NZ_CYXV01000004.1"/>
</dbReference>
<dbReference type="SUPFAM" id="SSF55729">
    <property type="entry name" value="Acyl-CoA N-acyltransferases (Nat)"/>
    <property type="match status" value="1"/>
</dbReference>
<protein>
    <submittedName>
        <fullName evidence="3">GNAT family N-acetyltransferase</fullName>
    </submittedName>
    <submittedName>
        <fullName evidence="2">Putative ribosomal N-acetyltransferase YdaF</fullName>
        <ecNumber evidence="2">2.3.1.-</ecNumber>
    </submittedName>
</protein>
<dbReference type="Gene3D" id="3.40.630.30">
    <property type="match status" value="1"/>
</dbReference>
<dbReference type="PROSITE" id="PS51186">
    <property type="entry name" value="GNAT"/>
    <property type="match status" value="1"/>
</dbReference>
<dbReference type="EMBL" id="WNAL01000011">
    <property type="protein sequence ID" value="MTR81475.1"/>
    <property type="molecule type" value="Genomic_DNA"/>
</dbReference>
<dbReference type="InterPro" id="IPR051531">
    <property type="entry name" value="N-acetyltransferase"/>
</dbReference>
<evidence type="ECO:0000313" key="2">
    <source>
        <dbReference type="EMBL" id="CUM89146.1"/>
    </source>
</evidence>
<dbReference type="PANTHER" id="PTHR43792">
    <property type="entry name" value="GNAT FAMILY, PUTATIVE (AFU_ORTHOLOGUE AFUA_3G00765)-RELATED-RELATED"/>
    <property type="match status" value="1"/>
</dbReference>
<dbReference type="InterPro" id="IPR016181">
    <property type="entry name" value="Acyl_CoA_acyltransferase"/>
</dbReference>
<dbReference type="Proteomes" id="UP000446657">
    <property type="component" value="Unassembled WGS sequence"/>
</dbReference>
<gene>
    <name evidence="2" type="primary">ydaF_1</name>
    <name evidence="2" type="ORF">ERS852420_01361</name>
    <name evidence="3" type="ORF">GMD30_07030</name>
</gene>
<accession>A0A173SGM5</accession>
<feature type="domain" description="N-acetyltransferase" evidence="1">
    <location>
        <begin position="14"/>
        <end position="184"/>
    </location>
</feature>
<dbReference type="Proteomes" id="UP000095495">
    <property type="component" value="Unassembled WGS sequence"/>
</dbReference>
<dbReference type="InterPro" id="IPR000182">
    <property type="entry name" value="GNAT_dom"/>
</dbReference>
<keyword evidence="2" id="KW-0012">Acyltransferase</keyword>
<evidence type="ECO:0000313" key="5">
    <source>
        <dbReference type="Proteomes" id="UP000446657"/>
    </source>
</evidence>
<dbReference type="AlphaFoldDB" id="A0A173SGM5"/>
<dbReference type="EMBL" id="CYXV01000004">
    <property type="protein sequence ID" value="CUM89146.1"/>
    <property type="molecule type" value="Genomic_DNA"/>
</dbReference>
<dbReference type="Pfam" id="PF13302">
    <property type="entry name" value="Acetyltransf_3"/>
    <property type="match status" value="1"/>
</dbReference>
<evidence type="ECO:0000313" key="3">
    <source>
        <dbReference type="EMBL" id="MTR81475.1"/>
    </source>
</evidence>
<reference evidence="3 5" key="2">
    <citation type="journal article" date="2019" name="Nat. Med.">
        <title>A library of human gut bacterial isolates paired with longitudinal multiomics data enables mechanistic microbiome research.</title>
        <authorList>
            <person name="Poyet M."/>
            <person name="Groussin M."/>
            <person name="Gibbons S.M."/>
            <person name="Avila-Pacheco J."/>
            <person name="Jiang X."/>
            <person name="Kearney S.M."/>
            <person name="Perrotta A.R."/>
            <person name="Berdy B."/>
            <person name="Zhao S."/>
            <person name="Lieberman T.D."/>
            <person name="Swanson P.K."/>
            <person name="Smith M."/>
            <person name="Roesemann S."/>
            <person name="Alexander J.E."/>
            <person name="Rich S.A."/>
            <person name="Livny J."/>
            <person name="Vlamakis H."/>
            <person name="Clish C."/>
            <person name="Bullock K."/>
            <person name="Deik A."/>
            <person name="Scott J."/>
            <person name="Pierce K.A."/>
            <person name="Xavier R.J."/>
            <person name="Alm E.J."/>
        </authorList>
    </citation>
    <scope>NUCLEOTIDE SEQUENCE [LARGE SCALE GENOMIC DNA]</scope>
    <source>
        <strain evidence="3 5">BIOML-A1</strain>
    </source>
</reference>
<keyword evidence="2" id="KW-0808">Transferase</keyword>
<proteinExistence type="predicted"/>
<organism evidence="2 4">
    <name type="scientific">Roseburia faecis</name>
    <dbReference type="NCBI Taxonomy" id="301302"/>
    <lineage>
        <taxon>Bacteria</taxon>
        <taxon>Bacillati</taxon>
        <taxon>Bacillota</taxon>
        <taxon>Clostridia</taxon>
        <taxon>Lachnospirales</taxon>
        <taxon>Lachnospiraceae</taxon>
        <taxon>Roseburia</taxon>
    </lineage>
</organism>
<reference evidence="2 4" key="1">
    <citation type="submission" date="2015-09" db="EMBL/GenBank/DDBJ databases">
        <authorList>
            <consortium name="Pathogen Informatics"/>
        </authorList>
    </citation>
    <scope>NUCLEOTIDE SEQUENCE [LARGE SCALE GENOMIC DNA]</scope>
    <source>
        <strain evidence="2 4">2789STDY5608863</strain>
    </source>
</reference>
<name>A0A173SGM5_9FIRM</name>
<sequence length="184" mass="21907">MNKIGTKIIDTERCILRRIVPDDYQMMYENWAKYEEVCRYFPFNPVTDMEIYKEKVHKWADNYESDTYFHWVIEWKENHDLIGTINLGNVEESCFMSDTCYMLSPQYWGQGIMTEVLQAVLKYAFDEIELNRVQAEVFDGNVASVHVLTKCGMRFEGIARQKYYKKDTFIDTAQYAVLKSDFKE</sequence>
<dbReference type="GO" id="GO:0016747">
    <property type="term" value="F:acyltransferase activity, transferring groups other than amino-acyl groups"/>
    <property type="evidence" value="ECO:0007669"/>
    <property type="project" value="InterPro"/>
</dbReference>
<dbReference type="EC" id="2.3.1.-" evidence="2"/>
<evidence type="ECO:0000313" key="4">
    <source>
        <dbReference type="Proteomes" id="UP000095495"/>
    </source>
</evidence>
<evidence type="ECO:0000259" key="1">
    <source>
        <dbReference type="PROSITE" id="PS51186"/>
    </source>
</evidence>